<accession>A0A942YLB0</accession>
<protein>
    <submittedName>
        <fullName evidence="4">Cysteine hydrolase</fullName>
    </submittedName>
</protein>
<gene>
    <name evidence="4" type="ORF">KHA93_07315</name>
</gene>
<dbReference type="EMBL" id="JAGYPJ010000001">
    <property type="protein sequence ID" value="MBS4199460.1"/>
    <property type="molecule type" value="Genomic_DNA"/>
</dbReference>
<dbReference type="InterPro" id="IPR050272">
    <property type="entry name" value="Isochorismatase-like_hydrls"/>
</dbReference>
<reference evidence="4 5" key="1">
    <citation type="submission" date="2021-05" db="EMBL/GenBank/DDBJ databases">
        <title>Novel Bacillus species.</title>
        <authorList>
            <person name="Liu G."/>
        </authorList>
    </citation>
    <scope>NUCLEOTIDE SEQUENCE [LARGE SCALE GENOMIC DNA]</scope>
    <source>
        <strain evidence="4 5">FJAT-49732</strain>
    </source>
</reference>
<keyword evidence="2 4" id="KW-0378">Hydrolase</keyword>
<evidence type="ECO:0000313" key="5">
    <source>
        <dbReference type="Proteomes" id="UP000682713"/>
    </source>
</evidence>
<sequence length="179" mass="20320">MKNTALLIIDVQNAMFDESNPIHEGEQLLNNLKELIIHARTSNVPVLFVQHNDEEFVTGTHPWEIHSSIAPQIGEVVVQKNTPDSFHKTELHEILKARHIQNLIIAGNQTEYCIDTTTRRARSLGYKVTLVSDAHRTWNTDDLSAKQIIDHHNKVLANAFASLKETKEIQFSETSKNHA</sequence>
<evidence type="ECO:0000256" key="1">
    <source>
        <dbReference type="ARBA" id="ARBA00006336"/>
    </source>
</evidence>
<dbReference type="AlphaFoldDB" id="A0A942YLB0"/>
<keyword evidence="5" id="KW-1185">Reference proteome</keyword>
<comment type="similarity">
    <text evidence="1">Belongs to the isochorismatase family.</text>
</comment>
<evidence type="ECO:0000256" key="2">
    <source>
        <dbReference type="ARBA" id="ARBA00022801"/>
    </source>
</evidence>
<feature type="domain" description="Isochorismatase-like" evidence="3">
    <location>
        <begin position="4"/>
        <end position="142"/>
    </location>
</feature>
<dbReference type="Proteomes" id="UP000682713">
    <property type="component" value="Unassembled WGS sequence"/>
</dbReference>
<dbReference type="GO" id="GO:0016787">
    <property type="term" value="F:hydrolase activity"/>
    <property type="evidence" value="ECO:0007669"/>
    <property type="project" value="UniProtKB-KW"/>
</dbReference>
<evidence type="ECO:0000259" key="3">
    <source>
        <dbReference type="Pfam" id="PF00857"/>
    </source>
</evidence>
<comment type="caution">
    <text evidence="4">The sequence shown here is derived from an EMBL/GenBank/DDBJ whole genome shotgun (WGS) entry which is preliminary data.</text>
</comment>
<name>A0A942YLB0_9BACI</name>
<dbReference type="RefSeq" id="WP_213110138.1">
    <property type="nucleotide sequence ID" value="NZ_JAGYPJ010000001.1"/>
</dbReference>
<dbReference type="PANTHER" id="PTHR43540:SF14">
    <property type="entry name" value="ISOCHORISMATASE"/>
    <property type="match status" value="1"/>
</dbReference>
<dbReference type="Pfam" id="PF00857">
    <property type="entry name" value="Isochorismatase"/>
    <property type="match status" value="1"/>
</dbReference>
<dbReference type="CDD" id="cd01014">
    <property type="entry name" value="nicotinamidase_related"/>
    <property type="match status" value="1"/>
</dbReference>
<dbReference type="Gene3D" id="3.40.50.850">
    <property type="entry name" value="Isochorismatase-like"/>
    <property type="match status" value="1"/>
</dbReference>
<evidence type="ECO:0000313" key="4">
    <source>
        <dbReference type="EMBL" id="MBS4199460.1"/>
    </source>
</evidence>
<dbReference type="PANTHER" id="PTHR43540">
    <property type="entry name" value="PEROXYUREIDOACRYLATE/UREIDOACRYLATE AMIDOHYDROLASE-RELATED"/>
    <property type="match status" value="1"/>
</dbReference>
<dbReference type="InterPro" id="IPR036380">
    <property type="entry name" value="Isochorismatase-like_sf"/>
</dbReference>
<dbReference type="InterPro" id="IPR000868">
    <property type="entry name" value="Isochorismatase-like_dom"/>
</dbReference>
<dbReference type="SUPFAM" id="SSF52499">
    <property type="entry name" value="Isochorismatase-like hydrolases"/>
    <property type="match status" value="1"/>
</dbReference>
<proteinExistence type="inferred from homology"/>
<organism evidence="4 5">
    <name type="scientific">Lederbergia citrisecunda</name>
    <dbReference type="NCBI Taxonomy" id="2833583"/>
    <lineage>
        <taxon>Bacteria</taxon>
        <taxon>Bacillati</taxon>
        <taxon>Bacillota</taxon>
        <taxon>Bacilli</taxon>
        <taxon>Bacillales</taxon>
        <taxon>Bacillaceae</taxon>
        <taxon>Lederbergia</taxon>
    </lineage>
</organism>